<dbReference type="PATRIC" id="fig|1030841.3.peg.1671"/>
<evidence type="ECO:0000259" key="2">
    <source>
        <dbReference type="Pfam" id="PF01895"/>
    </source>
</evidence>
<dbReference type="Pfam" id="PF01895">
    <property type="entry name" value="PhoU"/>
    <property type="match status" value="1"/>
</dbReference>
<proteinExistence type="inferred from homology"/>
<dbReference type="EMBL" id="AGAZ01000061">
    <property type="protein sequence ID" value="EGZ45121.1"/>
    <property type="molecule type" value="Genomic_DNA"/>
</dbReference>
<dbReference type="InterPro" id="IPR026022">
    <property type="entry name" value="PhoU_dom"/>
</dbReference>
<dbReference type="Gene3D" id="1.20.58.220">
    <property type="entry name" value="Phosphate transport system protein phou homolog 2, domain 2"/>
    <property type="match status" value="1"/>
</dbReference>
<reference evidence="3 4" key="1">
    <citation type="submission" date="2011-06" db="EMBL/GenBank/DDBJ databases">
        <authorList>
            <person name="Muzny D."/>
            <person name="Qin X."/>
            <person name="Deng J."/>
            <person name="Jiang H."/>
            <person name="Liu Y."/>
            <person name="Qu J."/>
            <person name="Song X.-Z."/>
            <person name="Zhang L."/>
            <person name="Thornton R."/>
            <person name="Coyle M."/>
            <person name="Francisco L."/>
            <person name="Jackson L."/>
            <person name="Javaid M."/>
            <person name="Korchina V."/>
            <person name="Kovar C."/>
            <person name="Mata R."/>
            <person name="Mathew T."/>
            <person name="Ngo R."/>
            <person name="Nguyen L."/>
            <person name="Nguyen N."/>
            <person name="Okwuonu G."/>
            <person name="Ongeri F."/>
            <person name="Pham C."/>
            <person name="Simmons D."/>
            <person name="Wilczek-Boney K."/>
            <person name="Hale W."/>
            <person name="Jakkamsetti A."/>
            <person name="Pham P."/>
            <person name="Ruth R."/>
            <person name="San Lucas F."/>
            <person name="Warren J."/>
            <person name="Zhang J."/>
            <person name="Zhao Z."/>
            <person name="Zhou C."/>
            <person name="Zhu D."/>
            <person name="Lee S."/>
            <person name="Bess C."/>
            <person name="Blankenburg K."/>
            <person name="Forbes L."/>
            <person name="Fu Q."/>
            <person name="Gubbala S."/>
            <person name="Hirani K."/>
            <person name="Jayaseelan J.C."/>
            <person name="Lara F."/>
            <person name="Munidasa M."/>
            <person name="Palculict T."/>
            <person name="Patil S."/>
            <person name="Pu L.-L."/>
            <person name="Saada N."/>
            <person name="Tang L."/>
            <person name="Weissenberger G."/>
            <person name="Zhu Y."/>
            <person name="Hemphill L."/>
            <person name="Shang Y."/>
            <person name="Youmans B."/>
            <person name="Ayvaz T."/>
            <person name="Ross M."/>
            <person name="Santibanez J."/>
            <person name="Aqrawi P."/>
            <person name="Gross S."/>
            <person name="Joshi V."/>
            <person name="Fowler G."/>
            <person name="Nazareth L."/>
            <person name="Reid J."/>
            <person name="Worley K."/>
            <person name="Petrosino J."/>
            <person name="Highlander S."/>
            <person name="Gibbs R."/>
        </authorList>
    </citation>
    <scope>NUCLEOTIDE SEQUENCE [LARGE SCALE GENOMIC DNA]</scope>
    <source>
        <strain evidence="3 4">9715</strain>
    </source>
</reference>
<comment type="caution">
    <text evidence="3">The sequence shown here is derived from an EMBL/GenBank/DDBJ whole genome shotgun (WGS) entry which is preliminary data.</text>
</comment>
<dbReference type="OrthoDB" id="9814256at2"/>
<organism evidence="3 4">
    <name type="scientific">Neisseria wadsworthii 9715</name>
    <dbReference type="NCBI Taxonomy" id="1030841"/>
    <lineage>
        <taxon>Bacteria</taxon>
        <taxon>Pseudomonadati</taxon>
        <taxon>Pseudomonadota</taxon>
        <taxon>Betaproteobacteria</taxon>
        <taxon>Neisseriales</taxon>
        <taxon>Neisseriaceae</taxon>
        <taxon>Neisseria</taxon>
    </lineage>
</organism>
<dbReference type="PANTHER" id="PTHR42930:SF3">
    <property type="entry name" value="PHOSPHATE-SPECIFIC TRANSPORT SYSTEM ACCESSORY PROTEIN PHOU"/>
    <property type="match status" value="1"/>
</dbReference>
<accession>G4CRH0</accession>
<comment type="similarity">
    <text evidence="1">Belongs to the PhoU family.</text>
</comment>
<dbReference type="SUPFAM" id="SSF109755">
    <property type="entry name" value="PhoU-like"/>
    <property type="match status" value="1"/>
</dbReference>
<keyword evidence="4" id="KW-1185">Reference proteome</keyword>
<dbReference type="RefSeq" id="WP_009116821.1">
    <property type="nucleotide sequence ID" value="NZ_JH165159.1"/>
</dbReference>
<feature type="domain" description="PhoU" evidence="2">
    <location>
        <begin position="20"/>
        <end position="79"/>
    </location>
</feature>
<dbReference type="HOGENOM" id="CLU_178476_0_0_4"/>
<dbReference type="InterPro" id="IPR028366">
    <property type="entry name" value="PhoU"/>
</dbReference>
<name>G4CRH0_9NEIS</name>
<dbReference type="GO" id="GO:0030643">
    <property type="term" value="P:intracellular phosphate ion homeostasis"/>
    <property type="evidence" value="ECO:0007669"/>
    <property type="project" value="InterPro"/>
</dbReference>
<sequence length="103" mass="11112">MAEHISSHFNQELETVRTEVMRMGGLVEQRLQTVLNAMAGTDAVMLTSVIEGDGAINDLEIAIDDACRTIIARRQPAAGAGKSRFKQMISSGGLCSLRAAFFI</sequence>
<dbReference type="AlphaFoldDB" id="G4CRH0"/>
<evidence type="ECO:0000313" key="3">
    <source>
        <dbReference type="EMBL" id="EGZ45121.1"/>
    </source>
</evidence>
<evidence type="ECO:0000256" key="1">
    <source>
        <dbReference type="ARBA" id="ARBA00008107"/>
    </source>
</evidence>
<dbReference type="PANTHER" id="PTHR42930">
    <property type="entry name" value="PHOSPHATE-SPECIFIC TRANSPORT SYSTEM ACCESSORY PROTEIN PHOU"/>
    <property type="match status" value="1"/>
</dbReference>
<protein>
    <submittedName>
        <fullName evidence="3">Phosphate transport system regulatory protein PhoU</fullName>
    </submittedName>
</protein>
<dbReference type="Proteomes" id="UP000005336">
    <property type="component" value="Unassembled WGS sequence"/>
</dbReference>
<dbReference type="STRING" id="1030841.HMPREF9370_1680"/>
<evidence type="ECO:0000313" key="4">
    <source>
        <dbReference type="Proteomes" id="UP000005336"/>
    </source>
</evidence>
<gene>
    <name evidence="3" type="primary">phoU</name>
    <name evidence="3" type="ORF">HMPREF9370_1680</name>
</gene>
<dbReference type="GO" id="GO:0045936">
    <property type="term" value="P:negative regulation of phosphate metabolic process"/>
    <property type="evidence" value="ECO:0007669"/>
    <property type="project" value="InterPro"/>
</dbReference>
<dbReference type="InterPro" id="IPR038078">
    <property type="entry name" value="PhoU-like_sf"/>
</dbReference>